<dbReference type="Proteomes" id="UP000324870">
    <property type="component" value="Unassembled WGS sequence"/>
</dbReference>
<dbReference type="PANTHER" id="PTHR33204:SF39">
    <property type="entry name" value="TRANSCRIPTIONAL REGULATORY PROTEIN"/>
    <property type="match status" value="1"/>
</dbReference>
<feature type="domain" description="HTH hxlR-type" evidence="4">
    <location>
        <begin position="13"/>
        <end position="112"/>
    </location>
</feature>
<proteinExistence type="predicted"/>
<keyword evidence="2" id="KW-0238">DNA-binding</keyword>
<dbReference type="AlphaFoldDB" id="A0A5B5VMR1"/>
<sequence length="125" mass="14081">MAKTATDPGYAACPIRNIVDRFGDKWSLLVLYNLHTGGRLRFSEIHRRMTDISQKMLASTLRRLEQDGLLSRTVYPEVPPRVEYALTPRGESLMPHLVSLIGWALENFDAIVSDRNSLQATGPDL</sequence>
<reference evidence="5" key="2">
    <citation type="submission" date="2022-01" db="EMBL/GenBank/DDBJ databases">
        <title>Novel bile acid biosynthetic pathways are enriched in the microbiome of centenarians.</title>
        <authorList>
            <person name="Sato Y."/>
            <person name="Atarashi K."/>
            <person name="Plichta R.D."/>
            <person name="Arai Y."/>
            <person name="Sasajima S."/>
            <person name="Kearney M.S."/>
            <person name="Suda W."/>
            <person name="Takeshita K."/>
            <person name="Sasaki T."/>
            <person name="Okamoto S."/>
            <person name="Skelly N.A."/>
            <person name="Okamura Y."/>
            <person name="Vlamakis H."/>
            <person name="Li Y."/>
            <person name="Tanoue T."/>
            <person name="Takei H."/>
            <person name="Nittono H."/>
            <person name="Narushima S."/>
            <person name="Irie J."/>
            <person name="Itoh H."/>
            <person name="Moriya K."/>
            <person name="Sugiura Y."/>
            <person name="Suematsu M."/>
            <person name="Moritoki N."/>
            <person name="Shibata S."/>
            <person name="Littman R.D."/>
            <person name="Fischbach A.M."/>
            <person name="Uwamino Y."/>
            <person name="Inoue T."/>
            <person name="Honda A."/>
            <person name="Hattori M."/>
            <person name="Murai T."/>
            <person name="Xavier J.R."/>
            <person name="Hirose N."/>
            <person name="Honda K."/>
        </authorList>
    </citation>
    <scope>NUCLEOTIDE SEQUENCE</scope>
    <source>
        <strain evidence="5">CE91-St16</strain>
    </source>
</reference>
<comment type="caution">
    <text evidence="7">The sequence shown here is derived from an EMBL/GenBank/DDBJ whole genome shotgun (WGS) entry which is preliminary data.</text>
</comment>
<dbReference type="PANTHER" id="PTHR33204">
    <property type="entry name" value="TRANSCRIPTIONAL REGULATOR, MARR FAMILY"/>
    <property type="match status" value="1"/>
</dbReference>
<evidence type="ECO:0000313" key="9">
    <source>
        <dbReference type="Proteomes" id="UP001181347"/>
    </source>
</evidence>
<evidence type="ECO:0000313" key="6">
    <source>
        <dbReference type="EMBL" id="KAA3158650.1"/>
    </source>
</evidence>
<dbReference type="GO" id="GO:0003677">
    <property type="term" value="F:DNA binding"/>
    <property type="evidence" value="ECO:0007669"/>
    <property type="project" value="UniProtKB-KW"/>
</dbReference>
<evidence type="ECO:0000256" key="3">
    <source>
        <dbReference type="ARBA" id="ARBA00023163"/>
    </source>
</evidence>
<dbReference type="EMBL" id="JAWDES010000005">
    <property type="protein sequence ID" value="MDU0259689.1"/>
    <property type="molecule type" value="Genomic_DNA"/>
</dbReference>
<dbReference type="EMBL" id="VVND01000016">
    <property type="protein sequence ID" value="KAA3158650.1"/>
    <property type="molecule type" value="Genomic_DNA"/>
</dbReference>
<evidence type="ECO:0000313" key="5">
    <source>
        <dbReference type="EMBL" id="GKI18842.1"/>
    </source>
</evidence>
<evidence type="ECO:0000256" key="1">
    <source>
        <dbReference type="ARBA" id="ARBA00023015"/>
    </source>
</evidence>
<dbReference type="RefSeq" id="WP_009598844.1">
    <property type="nucleotide sequence ID" value="NZ_AP025581.1"/>
</dbReference>
<dbReference type="OMA" id="WKCVILC"/>
<dbReference type="InterPro" id="IPR036388">
    <property type="entry name" value="WH-like_DNA-bd_sf"/>
</dbReference>
<evidence type="ECO:0000313" key="7">
    <source>
        <dbReference type="EMBL" id="MDU0259689.1"/>
    </source>
</evidence>
<dbReference type="Proteomes" id="UP001055105">
    <property type="component" value="Unassembled WGS sequence"/>
</dbReference>
<dbReference type="EMBL" id="BQOL01000001">
    <property type="protein sequence ID" value="GKI18842.1"/>
    <property type="molecule type" value="Genomic_DNA"/>
</dbReference>
<dbReference type="SUPFAM" id="SSF46785">
    <property type="entry name" value="Winged helix' DNA-binding domain"/>
    <property type="match status" value="1"/>
</dbReference>
<evidence type="ECO:0000256" key="2">
    <source>
        <dbReference type="ARBA" id="ARBA00023125"/>
    </source>
</evidence>
<dbReference type="Pfam" id="PF01638">
    <property type="entry name" value="HxlR"/>
    <property type="match status" value="1"/>
</dbReference>
<dbReference type="PROSITE" id="PS51118">
    <property type="entry name" value="HTH_HXLR"/>
    <property type="match status" value="1"/>
</dbReference>
<evidence type="ECO:0000313" key="8">
    <source>
        <dbReference type="Proteomes" id="UP000324870"/>
    </source>
</evidence>
<keyword evidence="3" id="KW-0804">Transcription</keyword>
<accession>A0A5B5VMR1</accession>
<name>A0A5B5VMR1_9BACT</name>
<reference evidence="7" key="3">
    <citation type="submission" date="2023-10" db="EMBL/GenBank/DDBJ databases">
        <title>Genome Sequence of the Bacteria from From Gut Wall in Crohn's Disease.</title>
        <authorList>
            <person name="Rodriguez-Palacios A."/>
        </authorList>
    </citation>
    <scope>NUCLEOTIDE SEQUENCE</scope>
    <source>
        <strain evidence="7">CavFT-hAR58</strain>
    </source>
</reference>
<dbReference type="InterPro" id="IPR036390">
    <property type="entry name" value="WH_DNA-bd_sf"/>
</dbReference>
<dbReference type="InterPro" id="IPR002577">
    <property type="entry name" value="HTH_HxlR"/>
</dbReference>
<evidence type="ECO:0000259" key="4">
    <source>
        <dbReference type="PROSITE" id="PS51118"/>
    </source>
</evidence>
<dbReference type="Gene3D" id="1.10.10.10">
    <property type="entry name" value="Winged helix-like DNA-binding domain superfamily/Winged helix DNA-binding domain"/>
    <property type="match status" value="1"/>
</dbReference>
<gene>
    <name evidence="5" type="ORF">CE91St16_17500</name>
    <name evidence="6" type="ORF">F2A26_10590</name>
    <name evidence="7" type="ORF">RVH17_06115</name>
</gene>
<reference evidence="6 8" key="1">
    <citation type="journal article" date="2019" name="Nat. Med.">
        <title>A library of human gut bacterial isolates paired with longitudinal multiomics data enables mechanistic microbiome research.</title>
        <authorList>
            <person name="Poyet M."/>
            <person name="Groussin M."/>
            <person name="Gibbons S.M."/>
            <person name="Avila-Pacheco J."/>
            <person name="Jiang X."/>
            <person name="Kearney S.M."/>
            <person name="Perrotta A.R."/>
            <person name="Berdy B."/>
            <person name="Zhao S."/>
            <person name="Lieberman T.D."/>
            <person name="Swanson P.K."/>
            <person name="Smith M."/>
            <person name="Roesemann S."/>
            <person name="Alexander J.E."/>
            <person name="Rich S.A."/>
            <person name="Livny J."/>
            <person name="Vlamakis H."/>
            <person name="Clish C."/>
            <person name="Bullock K."/>
            <person name="Deik A."/>
            <person name="Scott J."/>
            <person name="Pierce K.A."/>
            <person name="Xavier R.J."/>
            <person name="Alm E.J."/>
        </authorList>
    </citation>
    <scope>NUCLEOTIDE SEQUENCE [LARGE SCALE GENOMIC DNA]</scope>
    <source>
        <strain evidence="6 8">BIOML-A1</strain>
    </source>
</reference>
<dbReference type="Proteomes" id="UP001181347">
    <property type="component" value="Unassembled WGS sequence"/>
</dbReference>
<protein>
    <submittedName>
        <fullName evidence="7">Helix-turn-helix domain-containing protein</fullName>
    </submittedName>
    <submittedName>
        <fullName evidence="5 6">Transcriptional regulator</fullName>
    </submittedName>
</protein>
<keyword evidence="1" id="KW-0805">Transcription regulation</keyword>
<organism evidence="7 9">
    <name type="scientific">Alistipes finegoldii</name>
    <dbReference type="NCBI Taxonomy" id="214856"/>
    <lineage>
        <taxon>Bacteria</taxon>
        <taxon>Pseudomonadati</taxon>
        <taxon>Bacteroidota</taxon>
        <taxon>Bacteroidia</taxon>
        <taxon>Bacteroidales</taxon>
        <taxon>Rikenellaceae</taxon>
        <taxon>Alistipes</taxon>
    </lineage>
</organism>
<keyword evidence="8" id="KW-1185">Reference proteome</keyword>